<organism evidence="3 4">
    <name type="scientific">Leptospira sarikeiensis</name>
    <dbReference type="NCBI Taxonomy" id="2484943"/>
    <lineage>
        <taxon>Bacteria</taxon>
        <taxon>Pseudomonadati</taxon>
        <taxon>Spirochaetota</taxon>
        <taxon>Spirochaetia</taxon>
        <taxon>Leptospirales</taxon>
        <taxon>Leptospiraceae</taxon>
        <taxon>Leptospira</taxon>
    </lineage>
</organism>
<feature type="chain" id="PRO_5020828253" description="Cys-rich protein" evidence="2">
    <location>
        <begin position="31"/>
        <end position="131"/>
    </location>
</feature>
<dbReference type="AlphaFoldDB" id="A0A4R9K410"/>
<name>A0A4R9K410_9LEPT</name>
<dbReference type="GO" id="GO:0016020">
    <property type="term" value="C:membrane"/>
    <property type="evidence" value="ECO:0007669"/>
    <property type="project" value="InterPro"/>
</dbReference>
<evidence type="ECO:0000313" key="3">
    <source>
        <dbReference type="EMBL" id="TGL58987.1"/>
    </source>
</evidence>
<dbReference type="OrthoDB" id="328735at2"/>
<sequence length="131" mass="15101">MLFRNTNQGRIRKVTAYLCLFYLFSLPLLAHEEGASHPHKDQCRSEKEKYCKDSPKGEVLSCLRKNEDNLSEECKELLQEVREKAKQRMEACKEDKDKYCSDRGTAVIRCLSENKNSLSPKCKSALAQDPK</sequence>
<gene>
    <name evidence="3" type="ORF">EHQ64_17045</name>
</gene>
<dbReference type="InterPro" id="IPR001893">
    <property type="entry name" value="Cys-rich_GLG1_repeat"/>
</dbReference>
<accession>A0A4R9K410</accession>
<protein>
    <recommendedName>
        <fullName evidence="5">Cys-rich protein</fullName>
    </recommendedName>
</protein>
<dbReference type="Pfam" id="PF00839">
    <property type="entry name" value="Cys_rich_FGFR"/>
    <property type="match status" value="1"/>
</dbReference>
<dbReference type="Proteomes" id="UP000297762">
    <property type="component" value="Unassembled WGS sequence"/>
</dbReference>
<reference evidence="3" key="1">
    <citation type="journal article" date="2019" name="PLoS Negl. Trop. Dis.">
        <title>Revisiting the worldwide diversity of Leptospira species in the environment.</title>
        <authorList>
            <person name="Vincent A.T."/>
            <person name="Schiettekatte O."/>
            <person name="Bourhy P."/>
            <person name="Veyrier F.J."/>
            <person name="Picardeau M."/>
        </authorList>
    </citation>
    <scope>NUCLEOTIDE SEQUENCE [LARGE SCALE GENOMIC DNA]</scope>
    <source>
        <strain evidence="3">201702455</strain>
    </source>
</reference>
<evidence type="ECO:0000256" key="2">
    <source>
        <dbReference type="SAM" id="SignalP"/>
    </source>
</evidence>
<keyword evidence="1" id="KW-0175">Coiled coil</keyword>
<feature type="signal peptide" evidence="2">
    <location>
        <begin position="1"/>
        <end position="30"/>
    </location>
</feature>
<comment type="caution">
    <text evidence="3">The sequence shown here is derived from an EMBL/GenBank/DDBJ whole genome shotgun (WGS) entry which is preliminary data.</text>
</comment>
<evidence type="ECO:0000313" key="4">
    <source>
        <dbReference type="Proteomes" id="UP000297762"/>
    </source>
</evidence>
<evidence type="ECO:0000256" key="1">
    <source>
        <dbReference type="SAM" id="Coils"/>
    </source>
</evidence>
<keyword evidence="4" id="KW-1185">Reference proteome</keyword>
<proteinExistence type="predicted"/>
<dbReference type="EMBL" id="RQGF01000035">
    <property type="protein sequence ID" value="TGL58987.1"/>
    <property type="molecule type" value="Genomic_DNA"/>
</dbReference>
<evidence type="ECO:0008006" key="5">
    <source>
        <dbReference type="Google" id="ProtNLM"/>
    </source>
</evidence>
<feature type="coiled-coil region" evidence="1">
    <location>
        <begin position="60"/>
        <end position="102"/>
    </location>
</feature>
<keyword evidence="2" id="KW-0732">Signal</keyword>